<dbReference type="InterPro" id="IPR047854">
    <property type="entry name" value="RFC_lid"/>
</dbReference>
<name>A0A023BDG9_GRENI</name>
<dbReference type="OrthoDB" id="4199794at2759"/>
<dbReference type="AlphaFoldDB" id="A0A023BDG9"/>
<dbReference type="GO" id="GO:0016887">
    <property type="term" value="F:ATP hydrolysis activity"/>
    <property type="evidence" value="ECO:0007669"/>
    <property type="project" value="InterPro"/>
</dbReference>
<dbReference type="GO" id="GO:0005524">
    <property type="term" value="F:ATP binding"/>
    <property type="evidence" value="ECO:0007669"/>
    <property type="project" value="UniProtKB-KW"/>
</dbReference>
<dbReference type="EMBL" id="AFNH02000052">
    <property type="protein sequence ID" value="EZG87455.1"/>
    <property type="molecule type" value="Genomic_DNA"/>
</dbReference>
<keyword evidence="7" id="KW-1185">Reference proteome</keyword>
<dbReference type="CDD" id="cd00009">
    <property type="entry name" value="AAA"/>
    <property type="match status" value="1"/>
</dbReference>
<dbReference type="PANTHER" id="PTHR11669:SF20">
    <property type="entry name" value="REPLICATION FACTOR C SUBUNIT 4"/>
    <property type="match status" value="1"/>
</dbReference>
<dbReference type="SUPFAM" id="SSF48019">
    <property type="entry name" value="post-AAA+ oligomerization domain-like"/>
    <property type="match status" value="1"/>
</dbReference>
<dbReference type="GeneID" id="22910523"/>
<dbReference type="SUPFAM" id="SSF52540">
    <property type="entry name" value="P-loop containing nucleoside triphosphate hydrolases"/>
    <property type="match status" value="1"/>
</dbReference>
<dbReference type="GO" id="GO:0003689">
    <property type="term" value="F:DNA clamp loader activity"/>
    <property type="evidence" value="ECO:0007669"/>
    <property type="project" value="TreeGrafter"/>
</dbReference>
<evidence type="ECO:0000256" key="3">
    <source>
        <dbReference type="ARBA" id="ARBA00022741"/>
    </source>
</evidence>
<dbReference type="GO" id="GO:0003677">
    <property type="term" value="F:DNA binding"/>
    <property type="evidence" value="ECO:0007669"/>
    <property type="project" value="InterPro"/>
</dbReference>
<dbReference type="InterPro" id="IPR027417">
    <property type="entry name" value="P-loop_NTPase"/>
</dbReference>
<accession>A0A023BDG9</accession>
<dbReference type="InterPro" id="IPR003959">
    <property type="entry name" value="ATPase_AAA_core"/>
</dbReference>
<dbReference type="Proteomes" id="UP000019763">
    <property type="component" value="Unassembled WGS sequence"/>
</dbReference>
<dbReference type="Pfam" id="PF08542">
    <property type="entry name" value="Rep_fac_C"/>
    <property type="match status" value="1"/>
</dbReference>
<sequence>MLWVDKYRPNKVDDIDHHADIKAVLGTALKTGQLPNLLFYGPAGTGKTSLILAFAKELYGVHNYRSRVLELNASDERGIDVIRDRVKQFGKMVVGSGRVSWKLIILDESDMLTTDAQSALRRVMEDASRYTRFVLICNYPTKIIDPVASRCAKCRFEAIPPSMQLQRLRFISNNEGINISPQALEEITKITKGDLRMSINILQSCAYLSKTDAPIHINQIWELAGLPLDDQGNAIISILTDDVEQSLSTVIDGGWNVQALFESLALELATTTKLSQAAISILFQELGQCEKALCLGGNEKLQLRLLLYRAFHLRKAGQEASGKK</sequence>
<dbReference type="Gene3D" id="1.20.272.10">
    <property type="match status" value="1"/>
</dbReference>
<dbReference type="SMART" id="SM00382">
    <property type="entry name" value="AAA"/>
    <property type="match status" value="1"/>
</dbReference>
<evidence type="ECO:0000313" key="6">
    <source>
        <dbReference type="EMBL" id="EZG87455.1"/>
    </source>
</evidence>
<protein>
    <submittedName>
        <fullName evidence="6">Replication factor C subunit</fullName>
    </submittedName>
</protein>
<dbReference type="GO" id="GO:0006261">
    <property type="term" value="P:DNA-templated DNA replication"/>
    <property type="evidence" value="ECO:0007669"/>
    <property type="project" value="TreeGrafter"/>
</dbReference>
<dbReference type="Pfam" id="PF21960">
    <property type="entry name" value="RCF1-5-like_lid"/>
    <property type="match status" value="1"/>
</dbReference>
<dbReference type="InterPro" id="IPR050238">
    <property type="entry name" value="DNA_Rep/Repair_Clamp_Loader"/>
</dbReference>
<dbReference type="InterPro" id="IPR008921">
    <property type="entry name" value="DNA_pol3_clamp-load_cplx_C"/>
</dbReference>
<dbReference type="GO" id="GO:0005634">
    <property type="term" value="C:nucleus"/>
    <property type="evidence" value="ECO:0007669"/>
    <property type="project" value="TreeGrafter"/>
</dbReference>
<dbReference type="InterPro" id="IPR003593">
    <property type="entry name" value="AAA+_ATPase"/>
</dbReference>
<dbReference type="GO" id="GO:0006281">
    <property type="term" value="P:DNA repair"/>
    <property type="evidence" value="ECO:0007669"/>
    <property type="project" value="TreeGrafter"/>
</dbReference>
<evidence type="ECO:0000256" key="2">
    <source>
        <dbReference type="ARBA" id="ARBA00022705"/>
    </source>
</evidence>
<dbReference type="CDD" id="cd18140">
    <property type="entry name" value="HLD_clamp_RFC"/>
    <property type="match status" value="1"/>
</dbReference>
<dbReference type="RefSeq" id="XP_011128660.1">
    <property type="nucleotide sequence ID" value="XM_011130358.1"/>
</dbReference>
<evidence type="ECO:0000256" key="1">
    <source>
        <dbReference type="ARBA" id="ARBA00005378"/>
    </source>
</evidence>
<reference evidence="6" key="1">
    <citation type="submission" date="2013-12" db="EMBL/GenBank/DDBJ databases">
        <authorList>
            <person name="Omoto C.K."/>
            <person name="Sibley D."/>
            <person name="Venepally P."/>
            <person name="Hadjithomas M."/>
            <person name="Karamycheva S."/>
            <person name="Brunk B."/>
            <person name="Roos D."/>
            <person name="Caler E."/>
            <person name="Lorenzi H."/>
        </authorList>
    </citation>
    <scope>NUCLEOTIDE SEQUENCE</scope>
</reference>
<gene>
    <name evidence="6" type="ORF">GNI_006930</name>
</gene>
<keyword evidence="4" id="KW-0067">ATP-binding</keyword>
<evidence type="ECO:0000259" key="5">
    <source>
        <dbReference type="SMART" id="SM00382"/>
    </source>
</evidence>
<proteinExistence type="inferred from homology"/>
<organism evidence="6 7">
    <name type="scientific">Gregarina niphandrodes</name>
    <name type="common">Septate eugregarine</name>
    <dbReference type="NCBI Taxonomy" id="110365"/>
    <lineage>
        <taxon>Eukaryota</taxon>
        <taxon>Sar</taxon>
        <taxon>Alveolata</taxon>
        <taxon>Apicomplexa</taxon>
        <taxon>Conoidasida</taxon>
        <taxon>Gregarinasina</taxon>
        <taxon>Eugregarinorida</taxon>
        <taxon>Gregarinidae</taxon>
        <taxon>Gregarina</taxon>
    </lineage>
</organism>
<dbReference type="InterPro" id="IPR013748">
    <property type="entry name" value="Rep_factorC_C"/>
</dbReference>
<evidence type="ECO:0000256" key="4">
    <source>
        <dbReference type="ARBA" id="ARBA00022840"/>
    </source>
</evidence>
<dbReference type="FunFam" id="3.40.50.300:FF:000952">
    <property type="entry name" value="Replication factor C subunit 2"/>
    <property type="match status" value="1"/>
</dbReference>
<dbReference type="Gene3D" id="1.10.8.60">
    <property type="match status" value="1"/>
</dbReference>
<dbReference type="VEuPathDB" id="CryptoDB:GNI_006930"/>
<dbReference type="PANTHER" id="PTHR11669">
    <property type="entry name" value="REPLICATION FACTOR C / DNA POLYMERASE III GAMMA-TAU SUBUNIT"/>
    <property type="match status" value="1"/>
</dbReference>
<dbReference type="GO" id="GO:0005663">
    <property type="term" value="C:DNA replication factor C complex"/>
    <property type="evidence" value="ECO:0007669"/>
    <property type="project" value="TreeGrafter"/>
</dbReference>
<dbReference type="eggNOG" id="KOG0989">
    <property type="taxonomic scope" value="Eukaryota"/>
</dbReference>
<comment type="caution">
    <text evidence="6">The sequence shown here is derived from an EMBL/GenBank/DDBJ whole genome shotgun (WGS) entry which is preliminary data.</text>
</comment>
<evidence type="ECO:0000313" key="7">
    <source>
        <dbReference type="Proteomes" id="UP000019763"/>
    </source>
</evidence>
<dbReference type="Gene3D" id="3.40.50.300">
    <property type="entry name" value="P-loop containing nucleotide triphosphate hydrolases"/>
    <property type="match status" value="1"/>
</dbReference>
<keyword evidence="3" id="KW-0547">Nucleotide-binding</keyword>
<feature type="domain" description="AAA+ ATPase" evidence="5">
    <location>
        <begin position="33"/>
        <end position="162"/>
    </location>
</feature>
<comment type="similarity">
    <text evidence="1">Belongs to the activator 1 small subunits family.</text>
</comment>
<dbReference type="Pfam" id="PF00004">
    <property type="entry name" value="AAA"/>
    <property type="match status" value="1"/>
</dbReference>
<keyword evidence="2" id="KW-0235">DNA replication</keyword>